<dbReference type="Gene3D" id="3.40.250.10">
    <property type="entry name" value="Rhodanese-like domain"/>
    <property type="match status" value="1"/>
</dbReference>
<organism evidence="2 3">
    <name type="scientific">Venturia inaequalis</name>
    <name type="common">Apple scab fungus</name>
    <dbReference type="NCBI Taxonomy" id="5025"/>
    <lineage>
        <taxon>Eukaryota</taxon>
        <taxon>Fungi</taxon>
        <taxon>Dikarya</taxon>
        <taxon>Ascomycota</taxon>
        <taxon>Pezizomycotina</taxon>
        <taxon>Dothideomycetes</taxon>
        <taxon>Pleosporomycetidae</taxon>
        <taxon>Venturiales</taxon>
        <taxon>Venturiaceae</taxon>
        <taxon>Venturia</taxon>
    </lineage>
</organism>
<dbReference type="Proteomes" id="UP000447873">
    <property type="component" value="Unassembled WGS sequence"/>
</dbReference>
<dbReference type="InterPro" id="IPR022111">
    <property type="entry name" value="Rhodanese_C"/>
</dbReference>
<dbReference type="InterPro" id="IPR001763">
    <property type="entry name" value="Rhodanese-like_dom"/>
</dbReference>
<dbReference type="OrthoDB" id="25002at2759"/>
<dbReference type="EMBL" id="WNWS01002465">
    <property type="protein sequence ID" value="KAE9961236.1"/>
    <property type="molecule type" value="Genomic_DNA"/>
</dbReference>
<dbReference type="SUPFAM" id="SSF52821">
    <property type="entry name" value="Rhodanese/Cell cycle control phosphatase"/>
    <property type="match status" value="1"/>
</dbReference>
<reference evidence="2 3" key="1">
    <citation type="submission" date="2018-12" db="EMBL/GenBank/DDBJ databases">
        <title>Venturia inaequalis Genome Resource.</title>
        <authorList>
            <person name="Lichtner F.J."/>
        </authorList>
    </citation>
    <scope>NUCLEOTIDE SEQUENCE [LARGE SCALE GENOMIC DNA]</scope>
    <source>
        <strain evidence="2 3">120213</strain>
    </source>
</reference>
<evidence type="ECO:0000313" key="2">
    <source>
        <dbReference type="EMBL" id="KAE9961236.1"/>
    </source>
</evidence>
<proteinExistence type="predicted"/>
<dbReference type="InterPro" id="IPR040503">
    <property type="entry name" value="TRHO_N"/>
</dbReference>
<accession>A0A8H3U140</accession>
<dbReference type="InterPro" id="IPR036873">
    <property type="entry name" value="Rhodanese-like_dom_sf"/>
</dbReference>
<dbReference type="PANTHER" id="PTHR43268:SF6">
    <property type="entry name" value="THIOSULFATE SULFURTRANSFERASE_RHODANESE-LIKE DOMAIN-CONTAINING PROTEIN 2"/>
    <property type="match status" value="1"/>
</dbReference>
<dbReference type="Gene3D" id="3.30.70.100">
    <property type="match status" value="1"/>
</dbReference>
<dbReference type="SMART" id="SM00450">
    <property type="entry name" value="RHOD"/>
    <property type="match status" value="1"/>
</dbReference>
<dbReference type="InterPro" id="IPR020936">
    <property type="entry name" value="TrhO"/>
</dbReference>
<sequence>MKPFDLVQGESDPLSYACTCKASEEGGSVLLFYRYYSNDPSLPEEHLPKAAHPAELSTWHEELTQKLNLGGKLRIAKEGFNITVAGTRGEIDAYILECCAHWSLSGLHLGTKGARDEFFKPSDGCACVFNNVSSVRVAAEITPMGVEGYLPSDWSRIESLPPAEFHERCLQGNNLLVDVRNHYESKIGYFVDPETGEPALRPPVRRFSQWPQFVKQHMQQALDGDQDRPKQIMTYCTGGIRCEKAVRWMEENTPQSNARVMTLKGGIAAYLTWMGKEIEAGRKNPHESLFKGRNYVFDARGSTGLTQESEPVSTCHLCGAPSDRLSKCYTKGCHLVLVACPECEIDELRCCQSCRDMDVNNKTTSQDQKGPKSMCDCERGREKELWGGDRVKTTRSRRSRKQKCDLLGSSDQVDIRVKVIDNL</sequence>
<evidence type="ECO:0000259" key="1">
    <source>
        <dbReference type="PROSITE" id="PS50206"/>
    </source>
</evidence>
<comment type="caution">
    <text evidence="2">The sequence shown here is derived from an EMBL/GenBank/DDBJ whole genome shotgun (WGS) entry which is preliminary data.</text>
</comment>
<feature type="domain" description="Rhodanese" evidence="1">
    <location>
        <begin position="170"/>
        <end position="272"/>
    </location>
</feature>
<dbReference type="AlphaFoldDB" id="A0A8H3U140"/>
<name>A0A8H3U140_VENIN</name>
<dbReference type="PANTHER" id="PTHR43268">
    <property type="entry name" value="THIOSULFATE SULFURTRANSFERASE/RHODANESE-LIKE DOMAIN-CONTAINING PROTEIN 2"/>
    <property type="match status" value="1"/>
</dbReference>
<dbReference type="Pfam" id="PF17773">
    <property type="entry name" value="UPF0176_N"/>
    <property type="match status" value="1"/>
</dbReference>
<dbReference type="PROSITE" id="PS50206">
    <property type="entry name" value="RHODANESE_3"/>
    <property type="match status" value="1"/>
</dbReference>
<evidence type="ECO:0000313" key="3">
    <source>
        <dbReference type="Proteomes" id="UP000447873"/>
    </source>
</evidence>
<gene>
    <name evidence="2" type="ORF">EG328_004484</name>
</gene>
<dbReference type="Pfam" id="PF12368">
    <property type="entry name" value="Rhodanese_C"/>
    <property type="match status" value="1"/>
</dbReference>
<protein>
    <recommendedName>
        <fullName evidence="1">Rhodanese domain-containing protein</fullName>
    </recommendedName>
</protein>